<dbReference type="GO" id="GO:0005829">
    <property type="term" value="C:cytosol"/>
    <property type="evidence" value="ECO:0007669"/>
    <property type="project" value="UniProtKB-SubCell"/>
</dbReference>
<accession>A0A4Y7J6Y5</accession>
<keyword evidence="18" id="KW-1185">Reference proteome</keyword>
<evidence type="ECO:0000313" key="17">
    <source>
        <dbReference type="EMBL" id="RZC55812.1"/>
    </source>
</evidence>
<dbReference type="InterPro" id="IPR013083">
    <property type="entry name" value="Znf_RING/FYVE/PHD"/>
</dbReference>
<evidence type="ECO:0000256" key="6">
    <source>
        <dbReference type="ARBA" id="ARBA00017157"/>
    </source>
</evidence>
<feature type="compositionally biased region" description="Basic and acidic residues" evidence="15">
    <location>
        <begin position="1"/>
        <end position="10"/>
    </location>
</feature>
<dbReference type="InterPro" id="IPR039804">
    <property type="entry name" value="RING-CH-C4HC3_LTN1"/>
</dbReference>
<evidence type="ECO:0000256" key="10">
    <source>
        <dbReference type="ARBA" id="ARBA00022737"/>
    </source>
</evidence>
<comment type="pathway">
    <text evidence="3">Protein modification; protein ubiquitination.</text>
</comment>
<dbReference type="Pfam" id="PF13639">
    <property type="entry name" value="zf-RING_2"/>
    <property type="match status" value="1"/>
</dbReference>
<dbReference type="SMART" id="SM00744">
    <property type="entry name" value="RINGv"/>
    <property type="match status" value="1"/>
</dbReference>
<dbReference type="Gene3D" id="1.25.10.10">
    <property type="entry name" value="Leucine-rich Repeat Variant"/>
    <property type="match status" value="1"/>
</dbReference>
<dbReference type="CDD" id="cd16491">
    <property type="entry name" value="RING-CH-C4HC3_LTN1"/>
    <property type="match status" value="1"/>
</dbReference>
<dbReference type="InterPro" id="IPR054477">
    <property type="entry name" value="LTN1_E3_ligase_6th"/>
</dbReference>
<dbReference type="FunFam" id="3.30.40.10:FF:000038">
    <property type="entry name" value="E3 ubiquitin-protein ligase listerin"/>
    <property type="match status" value="1"/>
</dbReference>
<gene>
    <name evidence="17" type="ORF">C5167_014660</name>
</gene>
<feature type="region of interest" description="Disordered" evidence="15">
    <location>
        <begin position="988"/>
        <end position="1007"/>
    </location>
</feature>
<keyword evidence="12" id="KW-0833">Ubl conjugation pathway</keyword>
<evidence type="ECO:0000256" key="2">
    <source>
        <dbReference type="ARBA" id="ARBA00004514"/>
    </source>
</evidence>
<dbReference type="EC" id="2.3.2.27" evidence="5"/>
<dbReference type="InterPro" id="IPR039795">
    <property type="entry name" value="LTN1/Rkr1"/>
</dbReference>
<organism evidence="17 18">
    <name type="scientific">Papaver somniferum</name>
    <name type="common">Opium poppy</name>
    <dbReference type="NCBI Taxonomy" id="3469"/>
    <lineage>
        <taxon>Eukaryota</taxon>
        <taxon>Viridiplantae</taxon>
        <taxon>Streptophyta</taxon>
        <taxon>Embryophyta</taxon>
        <taxon>Tracheophyta</taxon>
        <taxon>Spermatophyta</taxon>
        <taxon>Magnoliopsida</taxon>
        <taxon>Ranunculales</taxon>
        <taxon>Papaveraceae</taxon>
        <taxon>Papaveroideae</taxon>
        <taxon>Papaver</taxon>
    </lineage>
</organism>
<evidence type="ECO:0000256" key="13">
    <source>
        <dbReference type="ARBA" id="ARBA00022833"/>
    </source>
</evidence>
<dbReference type="Proteomes" id="UP000316621">
    <property type="component" value="Chromosome 3"/>
</dbReference>
<proteinExistence type="inferred from homology"/>
<dbReference type="GO" id="GO:0008270">
    <property type="term" value="F:zinc ion binding"/>
    <property type="evidence" value="ECO:0007669"/>
    <property type="project" value="UniProtKB-KW"/>
</dbReference>
<keyword evidence="10" id="KW-0677">Repeat</keyword>
<dbReference type="EMBL" id="CM010717">
    <property type="protein sequence ID" value="RZC55812.1"/>
    <property type="molecule type" value="Genomic_DNA"/>
</dbReference>
<dbReference type="Pfam" id="PF22958">
    <property type="entry name" value="Ltn1_1st"/>
    <property type="match status" value="1"/>
</dbReference>
<dbReference type="GO" id="GO:0072344">
    <property type="term" value="P:rescue of stalled ribosome"/>
    <property type="evidence" value="ECO:0007669"/>
    <property type="project" value="TreeGrafter"/>
</dbReference>
<evidence type="ECO:0000256" key="8">
    <source>
        <dbReference type="ARBA" id="ARBA00022679"/>
    </source>
</evidence>
<protein>
    <recommendedName>
        <fullName evidence="6">E3 ubiquitin-protein ligase listerin</fullName>
        <ecNumber evidence="5">2.3.2.27</ecNumber>
    </recommendedName>
</protein>
<dbReference type="Gramene" id="RZC55812">
    <property type="protein sequence ID" value="RZC55812"/>
    <property type="gene ID" value="C5167_014660"/>
</dbReference>
<evidence type="ECO:0000256" key="11">
    <source>
        <dbReference type="ARBA" id="ARBA00022771"/>
    </source>
</evidence>
<dbReference type="SUPFAM" id="SSF48371">
    <property type="entry name" value="ARM repeat"/>
    <property type="match status" value="1"/>
</dbReference>
<dbReference type="GO" id="GO:0016567">
    <property type="term" value="P:protein ubiquitination"/>
    <property type="evidence" value="ECO:0007669"/>
    <property type="project" value="UniProtKB-UniPathway"/>
</dbReference>
<dbReference type="InterPro" id="IPR011989">
    <property type="entry name" value="ARM-like"/>
</dbReference>
<feature type="compositionally biased region" description="Polar residues" evidence="15">
    <location>
        <begin position="1646"/>
        <end position="1669"/>
    </location>
</feature>
<evidence type="ECO:0000256" key="12">
    <source>
        <dbReference type="ARBA" id="ARBA00022786"/>
    </source>
</evidence>
<keyword evidence="13" id="KW-0862">Zinc</keyword>
<reference evidence="17 18" key="1">
    <citation type="journal article" date="2018" name="Science">
        <title>The opium poppy genome and morphinan production.</title>
        <authorList>
            <person name="Guo L."/>
            <person name="Winzer T."/>
            <person name="Yang X."/>
            <person name="Li Y."/>
            <person name="Ning Z."/>
            <person name="He Z."/>
            <person name="Teodor R."/>
            <person name="Lu Y."/>
            <person name="Bowser T.A."/>
            <person name="Graham I.A."/>
            <person name="Ye K."/>
        </authorList>
    </citation>
    <scope>NUCLEOTIDE SEQUENCE [LARGE SCALE GENOMIC DNA]</scope>
    <source>
        <strain evidence="18">cv. HN1</strain>
        <tissue evidence="17">Leaves</tissue>
    </source>
</reference>
<comment type="similarity">
    <text evidence="4">Belongs to the LTN1 family.</text>
</comment>
<feature type="region of interest" description="Disordered" evidence="15">
    <location>
        <begin position="573"/>
        <end position="596"/>
    </location>
</feature>
<evidence type="ECO:0000256" key="1">
    <source>
        <dbReference type="ARBA" id="ARBA00000900"/>
    </source>
</evidence>
<dbReference type="SMART" id="SM00184">
    <property type="entry name" value="RING"/>
    <property type="match status" value="1"/>
</dbReference>
<dbReference type="UniPathway" id="UPA00143"/>
<evidence type="ECO:0000256" key="7">
    <source>
        <dbReference type="ARBA" id="ARBA00022490"/>
    </source>
</evidence>
<dbReference type="Gene3D" id="3.30.40.10">
    <property type="entry name" value="Zinc/RING finger domain, C3HC4 (zinc finger)"/>
    <property type="match status" value="1"/>
</dbReference>
<evidence type="ECO:0000256" key="3">
    <source>
        <dbReference type="ARBA" id="ARBA00004906"/>
    </source>
</evidence>
<evidence type="ECO:0000256" key="15">
    <source>
        <dbReference type="SAM" id="MobiDB-lite"/>
    </source>
</evidence>
<dbReference type="GO" id="GO:1990116">
    <property type="term" value="P:ribosome-associated ubiquitin-dependent protein catabolic process"/>
    <property type="evidence" value="ECO:0007669"/>
    <property type="project" value="InterPro"/>
</dbReference>
<evidence type="ECO:0000256" key="9">
    <source>
        <dbReference type="ARBA" id="ARBA00022723"/>
    </source>
</evidence>
<evidence type="ECO:0000256" key="4">
    <source>
        <dbReference type="ARBA" id="ARBA00007997"/>
    </source>
</evidence>
<dbReference type="GO" id="GO:0061630">
    <property type="term" value="F:ubiquitin protein ligase activity"/>
    <property type="evidence" value="ECO:0007669"/>
    <property type="project" value="UniProtKB-EC"/>
</dbReference>
<name>A0A4Y7J6Y5_PAPSO</name>
<dbReference type="PANTHER" id="PTHR12389">
    <property type="entry name" value="ZINC FINGER PROTEIN 294"/>
    <property type="match status" value="1"/>
</dbReference>
<dbReference type="InterPro" id="IPR016024">
    <property type="entry name" value="ARM-type_fold"/>
</dbReference>
<dbReference type="STRING" id="3469.A0A4Y7J6Y5"/>
<evidence type="ECO:0000256" key="5">
    <source>
        <dbReference type="ARBA" id="ARBA00012483"/>
    </source>
</evidence>
<keyword evidence="7" id="KW-0963">Cytoplasm</keyword>
<dbReference type="PANTHER" id="PTHR12389:SF0">
    <property type="entry name" value="E3 UBIQUITIN-PROTEIN LIGASE LISTERIN"/>
    <property type="match status" value="1"/>
</dbReference>
<dbReference type="InterPro" id="IPR054476">
    <property type="entry name" value="Ltn1_N"/>
</dbReference>
<dbReference type="Pfam" id="PF22999">
    <property type="entry name" value="LTN1_E3_ligase_6th"/>
    <property type="match status" value="1"/>
</dbReference>
<evidence type="ECO:0000313" key="18">
    <source>
        <dbReference type="Proteomes" id="UP000316621"/>
    </source>
</evidence>
<keyword evidence="8" id="KW-0808">Transferase</keyword>
<feature type="region of interest" description="Disordered" evidence="15">
    <location>
        <begin position="1"/>
        <end position="22"/>
    </location>
</feature>
<dbReference type="OMA" id="REVFIPW"/>
<dbReference type="PROSITE" id="PS50089">
    <property type="entry name" value="ZF_RING_2"/>
    <property type="match status" value="1"/>
</dbReference>
<keyword evidence="11 14" id="KW-0863">Zinc-finger</keyword>
<evidence type="ECO:0000259" key="16">
    <source>
        <dbReference type="PROSITE" id="PS50089"/>
    </source>
</evidence>
<feature type="region of interest" description="Disordered" evidence="15">
    <location>
        <begin position="1642"/>
        <end position="1669"/>
    </location>
</feature>
<dbReference type="SUPFAM" id="SSF57850">
    <property type="entry name" value="RING/U-box"/>
    <property type="match status" value="1"/>
</dbReference>
<keyword evidence="9" id="KW-0479">Metal-binding</keyword>
<dbReference type="InterPro" id="IPR054478">
    <property type="entry name" value="LTN1_UBC"/>
</dbReference>
<feature type="domain" description="RING-type" evidence="16">
    <location>
        <begin position="1954"/>
        <end position="2001"/>
    </location>
</feature>
<dbReference type="GO" id="GO:1990112">
    <property type="term" value="C:RQC complex"/>
    <property type="evidence" value="ECO:0007669"/>
    <property type="project" value="InterPro"/>
</dbReference>
<comment type="catalytic activity">
    <reaction evidence="1">
        <text>S-ubiquitinyl-[E2 ubiquitin-conjugating enzyme]-L-cysteine + [acceptor protein]-L-lysine = [E2 ubiquitin-conjugating enzyme]-L-cysteine + N(6)-ubiquitinyl-[acceptor protein]-L-lysine.</text>
        <dbReference type="EC" id="2.3.2.27"/>
    </reaction>
</comment>
<dbReference type="GO" id="GO:0043023">
    <property type="term" value="F:ribosomal large subunit binding"/>
    <property type="evidence" value="ECO:0007669"/>
    <property type="project" value="TreeGrafter"/>
</dbReference>
<dbReference type="Pfam" id="PF23009">
    <property type="entry name" value="UBC_like"/>
    <property type="match status" value="1"/>
</dbReference>
<dbReference type="InterPro" id="IPR011016">
    <property type="entry name" value="Znf_RING-CH"/>
</dbReference>
<sequence>MGKQKGDGARSKNRPSSSSLAASLLPTGAATVGFGGFVGSSRLESTTTLTPDSNPFSSVVGVESFLISTSPATNCSSPSTNDTYCKGVGGEVGTGEVDFRTVSGWLRGSEGGVSLIGAGEVGGIGAGGLGGEEARGFKTGDGSGGQVDFSARMKEDVDSEVAQHLKRLGRKDPTTKLKALTTLQELFKQKSGEDIVQIIPQWAFEYKRLLLEYNREVRRATHETMTSLVTAVGRGLAPHLKSLMGPWWFSQFDPVSEISQAARRSFQDAFAAPEKRLDALILCTSEIFLYLEENLKLTPQTISDKATPVDELEEMHQRVVSSSLLALATLLDILLVKQQSGLENVKAEPKNASKARATAVSSAEKIFSGHKYLTEFLKSKSPVIRAATYSALGSFIKHIPEVINEGNMKLISAAILGSFQEKDPTCHSPMWETVLLFSKKYPESWAPANIQKTVLNRFWQFLRNGCYGTQQISYPMLVPFINTIPPKSLKGNEFFLDFFQNLWAGRNTSYSSSADRLAFFKAFRECFIWAIENATRYFDGEDAVHQFRVGLVVSILVDLLWKSFLLLDSSKSQDGVLPQKSCGGSPDENIQSSQGQKLEKQNIKFPLHYMQNLGECIIEILSVISGEEHSLLTTFCATFQENTLEFLQQTEQSRPSEQISQTVSFLLLLEKHAVKKGEMWPLVYLTGPMLTKAFPVIKSLDSPDAVRILSVSVSIFGPRSIVSQLHSSEEMCSGAPSKEGDNDYETKHFMQVFKETFVPWCLHGSSLSVGARLDLLLALLDDQHFPEQWSSIITFANRSLSNGLDSDSIDMLAVLIEKVRRAIGKNEGTKYFRPGSNLEKWHHNLLDSIATNIASCSLPFLKSYSRFLRAVLGGSSEEDKIYFVSKDSMALIFEELLRKLISPLWDSSFSWAKDACSLLLRTEDKDSISKSLFHNNMLEAAQFAFEVLKSSFFCLMMFVGEYGVVSSISAAIFMLDWEYRMSAQVDSNSVTDENDEDDDSQANRDPNLGFGESFHSFRLEVSSDFWKSINVDNRKKLANILVQTIRSAIFETYTANTYEAPTLCCEWMLEVLEYICPSRYEEQSLLDQLLDDGKTWASWVMLAHSDGTRVASLKFGNPRHTHEYQFVDFIVKLISKLGCGRVIAGTAQETSSSSLEVQETHAFSRSWLAAEVLCTWKWPGGSAVSSFLPSLCEFAKAGNSPQEDNLLNSIVNTLLDGALVNGDNVEPSFLNVWPASDDEIESIQDPFLRALVSLLLALFIKDNVWTNDKAAVFLKCLNDKLFFGTTINTRCLRILPFLTSVIIRRLRRGLTESDEDAPLEFPKENQVHNIIQGWLQKTQSLPPLNSSPFVADTEQWVQLVISCYSLSSVGGVSALKMASQKDVKRLEKTLLVDLFRKHRSGGDALTSATTQSSAVQITLEKLTSVCVGYCWKELNDDDWEFVLSQLRRQTDSAVLALEEVAESVNDAVVNYSATEEVIKTKLEEVVRSLDPSPINIARNSLFTYTLFYGLLEQQEEDSSASSLVKADKWSDIKEKILDSVLRLFFATGVTEAIAGSEDCSSIIASSRHACTHFWELVSFIVINSPEHVKVTAIQSMEMWELSKGYVSSLYAILFSAKPIHSLQVAAYIMLSTDPISHLAITEEDASSPSGDASTSQEDVQSPNLSLSSDENIPVRDEISRMIIKSPSALIEGDLISHHRVNVFTAWALLLCHLQSLASASPARQKLVQWVQDFADTQVLDCLFEHIPLQSGAMRSSKKKDVELPAGVSEAAAAAKRAITTGSLLFAIESLWSIGTEEMSSLAGALYGSMLHVLPAYVRDWYTRLRDQSTSSAIELFTKAYCSPLLLADELSQIKKAALADENFSVCVSKSAYEVVATYKKEETGIDLVIRLPASYPLLPVDVECPKSLGISELKRRKWLFSMLAFVRSQNGALAEAIRTWKNNFDKEFEGIEECPICYSIIHTANNSIPRLACKTCKHKFHSACLYKWFSTSHKSTCPLCQSPF</sequence>
<evidence type="ECO:0000256" key="14">
    <source>
        <dbReference type="PROSITE-ProRule" id="PRU00175"/>
    </source>
</evidence>
<dbReference type="InterPro" id="IPR001841">
    <property type="entry name" value="Znf_RING"/>
</dbReference>
<comment type="subcellular location">
    <subcellularLocation>
        <location evidence="2">Cytoplasm</location>
        <location evidence="2">Cytosol</location>
    </subcellularLocation>
</comment>